<comment type="caution">
    <text evidence="4">The sequence shown here is derived from an EMBL/GenBank/DDBJ whole genome shotgun (WGS) entry which is preliminary data.</text>
</comment>
<dbReference type="GO" id="GO:0002098">
    <property type="term" value="P:tRNA wobble uridine modification"/>
    <property type="evidence" value="ECO:0007669"/>
    <property type="project" value="TreeGrafter"/>
</dbReference>
<organism evidence="4 5">
    <name type="scientific">Clydaea vesicula</name>
    <dbReference type="NCBI Taxonomy" id="447962"/>
    <lineage>
        <taxon>Eukaryota</taxon>
        <taxon>Fungi</taxon>
        <taxon>Fungi incertae sedis</taxon>
        <taxon>Chytridiomycota</taxon>
        <taxon>Chytridiomycota incertae sedis</taxon>
        <taxon>Chytridiomycetes</taxon>
        <taxon>Lobulomycetales</taxon>
        <taxon>Lobulomycetaceae</taxon>
        <taxon>Clydaea</taxon>
    </lineage>
</organism>
<keyword evidence="2" id="KW-0808">Transferase</keyword>
<dbReference type="InterPro" id="IPR051422">
    <property type="entry name" value="AlkB_tRNA_MeTrf/Diox"/>
</dbReference>
<gene>
    <name evidence="4" type="primary">ALKBH8_1</name>
    <name evidence="4" type="ORF">HK099_005830</name>
</gene>
<dbReference type="PANTHER" id="PTHR13069:SF21">
    <property type="entry name" value="ALKYLATED DNA REPAIR PROTEIN ALKB HOMOLOG 8"/>
    <property type="match status" value="1"/>
</dbReference>
<dbReference type="EMBL" id="JADGJW010000473">
    <property type="protein sequence ID" value="KAJ3216553.1"/>
    <property type="molecule type" value="Genomic_DNA"/>
</dbReference>
<accession>A0AAD5XUP5</accession>
<sequence>MSSASSGEISKNLDPNDLNHLAVEKEEEYVHKVYDAIAPHFSLTRYKPWPVVDDFLNHLSKGSFGTDVGCGNGKYISVNKDIFILGNDRSKNLIEICEKKGFEVLVGDACNLPYRDSIFDFALSIAVIHHFSTSDRRRNAIIELLRIVKKKGKILIFCWAFEQTKLSKRKFLEQDQFVTWKIPKENQQLSIEDSKLQNHSFVSKKLKEMDINNQTGEICYKRYYHLFKEGELESLCEGLDCKIFKNGYDKDNWWVILEKL</sequence>
<dbReference type="GO" id="GO:0008757">
    <property type="term" value="F:S-adenosylmethionine-dependent methyltransferase activity"/>
    <property type="evidence" value="ECO:0007669"/>
    <property type="project" value="InterPro"/>
</dbReference>
<dbReference type="GO" id="GO:0005634">
    <property type="term" value="C:nucleus"/>
    <property type="evidence" value="ECO:0007669"/>
    <property type="project" value="TreeGrafter"/>
</dbReference>
<keyword evidence="5" id="KW-1185">Reference proteome</keyword>
<dbReference type="GO" id="GO:0000049">
    <property type="term" value="F:tRNA binding"/>
    <property type="evidence" value="ECO:0007669"/>
    <property type="project" value="TreeGrafter"/>
</dbReference>
<evidence type="ECO:0000259" key="3">
    <source>
        <dbReference type="Pfam" id="PF08241"/>
    </source>
</evidence>
<evidence type="ECO:0000313" key="4">
    <source>
        <dbReference type="EMBL" id="KAJ3216553.1"/>
    </source>
</evidence>
<dbReference type="GO" id="GO:0005737">
    <property type="term" value="C:cytoplasm"/>
    <property type="evidence" value="ECO:0007669"/>
    <property type="project" value="TreeGrafter"/>
</dbReference>
<dbReference type="PANTHER" id="PTHR13069">
    <property type="entry name" value="ALKYLATED DNA REPAIR PROTEIN ALKB HOMOLOG 8"/>
    <property type="match status" value="1"/>
</dbReference>
<dbReference type="GO" id="GO:0106335">
    <property type="term" value="F:tRNA (5-carboxymethyluridine(34)-5-O)-methyltransferase activity"/>
    <property type="evidence" value="ECO:0007669"/>
    <property type="project" value="TreeGrafter"/>
</dbReference>
<name>A0AAD5XUP5_9FUNG</name>
<keyword evidence="1" id="KW-0489">Methyltransferase</keyword>
<proteinExistence type="predicted"/>
<dbReference type="Pfam" id="PF08241">
    <property type="entry name" value="Methyltransf_11"/>
    <property type="match status" value="1"/>
</dbReference>
<protein>
    <submittedName>
        <fullName evidence="4">Alkylated DNA repair protein alkB 8</fullName>
    </submittedName>
</protein>
<evidence type="ECO:0000313" key="5">
    <source>
        <dbReference type="Proteomes" id="UP001211065"/>
    </source>
</evidence>
<dbReference type="AlphaFoldDB" id="A0AAD5XUP5"/>
<dbReference type="InterPro" id="IPR013216">
    <property type="entry name" value="Methyltransf_11"/>
</dbReference>
<evidence type="ECO:0000256" key="1">
    <source>
        <dbReference type="ARBA" id="ARBA00022603"/>
    </source>
</evidence>
<dbReference type="InterPro" id="IPR029063">
    <property type="entry name" value="SAM-dependent_MTases_sf"/>
</dbReference>
<feature type="domain" description="Methyltransferase type 11" evidence="3">
    <location>
        <begin position="67"/>
        <end position="156"/>
    </location>
</feature>
<dbReference type="Proteomes" id="UP001211065">
    <property type="component" value="Unassembled WGS sequence"/>
</dbReference>
<evidence type="ECO:0000256" key="2">
    <source>
        <dbReference type="ARBA" id="ARBA00022679"/>
    </source>
</evidence>
<dbReference type="GO" id="GO:0030488">
    <property type="term" value="P:tRNA methylation"/>
    <property type="evidence" value="ECO:0007669"/>
    <property type="project" value="TreeGrafter"/>
</dbReference>
<dbReference type="Gene3D" id="3.40.50.150">
    <property type="entry name" value="Vaccinia Virus protein VP39"/>
    <property type="match status" value="1"/>
</dbReference>
<dbReference type="SUPFAM" id="SSF53335">
    <property type="entry name" value="S-adenosyl-L-methionine-dependent methyltransferases"/>
    <property type="match status" value="1"/>
</dbReference>
<dbReference type="CDD" id="cd02440">
    <property type="entry name" value="AdoMet_MTases"/>
    <property type="match status" value="1"/>
</dbReference>
<reference evidence="4" key="1">
    <citation type="submission" date="2020-05" db="EMBL/GenBank/DDBJ databases">
        <title>Phylogenomic resolution of chytrid fungi.</title>
        <authorList>
            <person name="Stajich J.E."/>
            <person name="Amses K."/>
            <person name="Simmons R."/>
            <person name="Seto K."/>
            <person name="Myers J."/>
            <person name="Bonds A."/>
            <person name="Quandt C.A."/>
            <person name="Barry K."/>
            <person name="Liu P."/>
            <person name="Grigoriev I."/>
            <person name="Longcore J.E."/>
            <person name="James T.Y."/>
        </authorList>
    </citation>
    <scope>NUCLEOTIDE SEQUENCE</scope>
    <source>
        <strain evidence="4">JEL0476</strain>
    </source>
</reference>